<feature type="coiled-coil region" evidence="1">
    <location>
        <begin position="172"/>
        <end position="227"/>
    </location>
</feature>
<feature type="region of interest" description="Disordered" evidence="2">
    <location>
        <begin position="104"/>
        <end position="145"/>
    </location>
</feature>
<dbReference type="PANTHER" id="PTHR23313:SF0">
    <property type="entry name" value="TESTIS-EXPRESSED PROTEIN 9"/>
    <property type="match status" value="1"/>
</dbReference>
<evidence type="ECO:0000313" key="4">
    <source>
        <dbReference type="RefSeq" id="XP_006819428.1"/>
    </source>
</evidence>
<name>A0ABM0MHD7_SACKO</name>
<feature type="compositionally biased region" description="Basic residues" evidence="2">
    <location>
        <begin position="125"/>
        <end position="134"/>
    </location>
</feature>
<evidence type="ECO:0000313" key="3">
    <source>
        <dbReference type="Proteomes" id="UP000694865"/>
    </source>
</evidence>
<feature type="compositionally biased region" description="Low complexity" evidence="2">
    <location>
        <begin position="7"/>
        <end position="26"/>
    </location>
</feature>
<sequence length="368" mass="42209">MAEKSSRPSSQARRSATQSRQSGTSQDLLSREEEYKRLNAELEAKTAGLIQQAEDVMRGQESMLSKASRGILDSDEYEYDINNSPIFDTEPHSITDNLEQERLLSQQSGTRASSSRSKPPSRPQSRTKKSKPKTKSNNIGDNTFPFATSLDQNLVETMKNYVGKLIFTEATIRFLKAKVRVMQEELDRISHEYSKRDEENNQLLGKIKDAEDEKRRLLKTNQSQQTQIEKYKTISQDAKSKGDGLENQVIALRKELDALKRGQKQATATQGATEVRLNRALEEIEKLKSQLHKSRQGSKDTMDQDKRRIEQLQLENKRLEKQKAELMAGFKKQLKLIDILKRQKMHIEAAKMLSFTEEEFVKALEWGN</sequence>
<dbReference type="SUPFAM" id="SSF90257">
    <property type="entry name" value="Myosin rod fragments"/>
    <property type="match status" value="1"/>
</dbReference>
<dbReference type="Proteomes" id="UP000694865">
    <property type="component" value="Unplaced"/>
</dbReference>
<evidence type="ECO:0000256" key="2">
    <source>
        <dbReference type="SAM" id="MobiDB-lite"/>
    </source>
</evidence>
<dbReference type="RefSeq" id="XP_006819428.1">
    <property type="nucleotide sequence ID" value="XM_006819365.1"/>
</dbReference>
<dbReference type="GeneID" id="102809492"/>
<proteinExistence type="predicted"/>
<feature type="region of interest" description="Disordered" evidence="2">
    <location>
        <begin position="1"/>
        <end position="32"/>
    </location>
</feature>
<accession>A0ABM0MHD7</accession>
<protein>
    <submittedName>
        <fullName evidence="4">Testis-expressed sequence 9 protein-like</fullName>
    </submittedName>
</protein>
<keyword evidence="1" id="KW-0175">Coiled coil</keyword>
<keyword evidence="3" id="KW-1185">Reference proteome</keyword>
<dbReference type="PANTHER" id="PTHR23313">
    <property type="entry name" value="TSEC1-RELATED"/>
    <property type="match status" value="1"/>
</dbReference>
<feature type="coiled-coil region" evidence="1">
    <location>
        <begin position="270"/>
        <end position="329"/>
    </location>
</feature>
<reference evidence="4" key="1">
    <citation type="submission" date="2025-08" db="UniProtKB">
        <authorList>
            <consortium name="RefSeq"/>
        </authorList>
    </citation>
    <scope>IDENTIFICATION</scope>
    <source>
        <tissue evidence="4">Testes</tissue>
    </source>
</reference>
<evidence type="ECO:0000256" key="1">
    <source>
        <dbReference type="SAM" id="Coils"/>
    </source>
</evidence>
<gene>
    <name evidence="4" type="primary">LOC102809492</name>
</gene>
<organism evidence="3 4">
    <name type="scientific">Saccoglossus kowalevskii</name>
    <name type="common">Acorn worm</name>
    <dbReference type="NCBI Taxonomy" id="10224"/>
    <lineage>
        <taxon>Eukaryota</taxon>
        <taxon>Metazoa</taxon>
        <taxon>Hemichordata</taxon>
        <taxon>Enteropneusta</taxon>
        <taxon>Harrimaniidae</taxon>
        <taxon>Saccoglossus</taxon>
    </lineage>
</organism>